<dbReference type="Pfam" id="PF01402">
    <property type="entry name" value="RHH_1"/>
    <property type="match status" value="1"/>
</dbReference>
<sequence>MRTIQMTLDDDLVQVVDRISKQLGTTRSAFTRKALREALSRYNVEQLEQKHRQGYAKQPVAADEFSVWEEEHAWGDE</sequence>
<dbReference type="Proteomes" id="UP000706172">
    <property type="component" value="Unassembled WGS sequence"/>
</dbReference>
<feature type="domain" description="Ribbon-helix-helix protein CopG" evidence="1">
    <location>
        <begin position="4"/>
        <end position="42"/>
    </location>
</feature>
<dbReference type="AlphaFoldDB" id="A0A931GE87"/>
<evidence type="ECO:0000313" key="3">
    <source>
        <dbReference type="Proteomes" id="UP000706172"/>
    </source>
</evidence>
<dbReference type="CDD" id="cd22231">
    <property type="entry name" value="RHH_NikR_HicB-like"/>
    <property type="match status" value="1"/>
</dbReference>
<gene>
    <name evidence="2" type="ORF">H0S81_07915</name>
</gene>
<reference evidence="2" key="1">
    <citation type="submission" date="2020-07" db="EMBL/GenBank/DDBJ databases">
        <title>Severe corrosion of carbon steel in oil field produced water can be linked to methanogenic archaea containing a special type of NiFe hydrogenase.</title>
        <authorList>
            <person name="Lahme S."/>
            <person name="Mand J."/>
            <person name="Longwell J."/>
            <person name="Smith R."/>
            <person name="Enning D."/>
        </authorList>
    </citation>
    <scope>NUCLEOTIDE SEQUENCE</scope>
    <source>
        <strain evidence="2">MIC098Bin6</strain>
    </source>
</reference>
<dbReference type="InterPro" id="IPR013321">
    <property type="entry name" value="Arc_rbn_hlx_hlx"/>
</dbReference>
<evidence type="ECO:0000259" key="1">
    <source>
        <dbReference type="Pfam" id="PF01402"/>
    </source>
</evidence>
<dbReference type="GO" id="GO:0006355">
    <property type="term" value="P:regulation of DNA-templated transcription"/>
    <property type="evidence" value="ECO:0007669"/>
    <property type="project" value="InterPro"/>
</dbReference>
<protein>
    <submittedName>
        <fullName evidence="2">Ribbon-helix-helix protein, CopG family</fullName>
    </submittedName>
</protein>
<dbReference type="Gene3D" id="1.10.1220.10">
    <property type="entry name" value="Met repressor-like"/>
    <property type="match status" value="1"/>
</dbReference>
<proteinExistence type="predicted"/>
<evidence type="ECO:0000313" key="2">
    <source>
        <dbReference type="EMBL" id="MBG0779837.1"/>
    </source>
</evidence>
<accession>A0A931GE87</accession>
<dbReference type="EMBL" id="JACCQK010000465">
    <property type="protein sequence ID" value="MBG0779837.1"/>
    <property type="molecule type" value="Genomic_DNA"/>
</dbReference>
<organism evidence="2 3">
    <name type="scientific">Desulfotignum balticum</name>
    <dbReference type="NCBI Taxonomy" id="115781"/>
    <lineage>
        <taxon>Bacteria</taxon>
        <taxon>Pseudomonadati</taxon>
        <taxon>Thermodesulfobacteriota</taxon>
        <taxon>Desulfobacteria</taxon>
        <taxon>Desulfobacterales</taxon>
        <taxon>Desulfobacteraceae</taxon>
        <taxon>Desulfotignum</taxon>
    </lineage>
</organism>
<comment type="caution">
    <text evidence="2">The sequence shown here is derived from an EMBL/GenBank/DDBJ whole genome shotgun (WGS) entry which is preliminary data.</text>
</comment>
<dbReference type="InterPro" id="IPR002145">
    <property type="entry name" value="CopG"/>
</dbReference>
<name>A0A931GE87_9BACT</name>